<accession>A0A498MX28</accession>
<gene>
    <name evidence="1" type="ORF">ROHU_020957</name>
</gene>
<keyword evidence="2" id="KW-1185">Reference proteome</keyword>
<sequence length="112" mass="12644">MGSAQNYSDSAEYASLRQIRESIHYVAKALNGGNDRSMGKGNPRVNTTRAALFVETVICGSERFLVSCEAQSERFIVRYAKEEQTNLSTTRGKTEAEWCKFRWTDPELCQPV</sequence>
<reference evidence="1 2" key="1">
    <citation type="submission" date="2018-03" db="EMBL/GenBank/DDBJ databases">
        <title>Draft genome sequence of Rohu Carp (Labeo rohita).</title>
        <authorList>
            <person name="Das P."/>
            <person name="Kushwaha B."/>
            <person name="Joshi C.G."/>
            <person name="Kumar D."/>
            <person name="Nagpure N.S."/>
            <person name="Sahoo L."/>
            <person name="Das S.P."/>
            <person name="Bit A."/>
            <person name="Patnaik S."/>
            <person name="Meher P.K."/>
            <person name="Jayasankar P."/>
            <person name="Koringa P.G."/>
            <person name="Patel N.V."/>
            <person name="Hinsu A.T."/>
            <person name="Kumar R."/>
            <person name="Pandey M."/>
            <person name="Agarwal S."/>
            <person name="Srivastava S."/>
            <person name="Singh M."/>
            <person name="Iquebal M.A."/>
            <person name="Jaiswal S."/>
            <person name="Angadi U.B."/>
            <person name="Kumar N."/>
            <person name="Raza M."/>
            <person name="Shah T.M."/>
            <person name="Rai A."/>
            <person name="Jena J.K."/>
        </authorList>
    </citation>
    <scope>NUCLEOTIDE SEQUENCE [LARGE SCALE GENOMIC DNA]</scope>
    <source>
        <strain evidence="1">DASCIFA01</strain>
        <tissue evidence="1">Testis</tissue>
    </source>
</reference>
<evidence type="ECO:0000313" key="2">
    <source>
        <dbReference type="Proteomes" id="UP000290572"/>
    </source>
</evidence>
<comment type="caution">
    <text evidence="1">The sequence shown here is derived from an EMBL/GenBank/DDBJ whole genome shotgun (WGS) entry which is preliminary data.</text>
</comment>
<organism evidence="1 2">
    <name type="scientific">Labeo rohita</name>
    <name type="common">Indian major carp</name>
    <name type="synonym">Cyprinus rohita</name>
    <dbReference type="NCBI Taxonomy" id="84645"/>
    <lineage>
        <taxon>Eukaryota</taxon>
        <taxon>Metazoa</taxon>
        <taxon>Chordata</taxon>
        <taxon>Craniata</taxon>
        <taxon>Vertebrata</taxon>
        <taxon>Euteleostomi</taxon>
        <taxon>Actinopterygii</taxon>
        <taxon>Neopterygii</taxon>
        <taxon>Teleostei</taxon>
        <taxon>Ostariophysi</taxon>
        <taxon>Cypriniformes</taxon>
        <taxon>Cyprinidae</taxon>
        <taxon>Labeoninae</taxon>
        <taxon>Labeonini</taxon>
        <taxon>Labeo</taxon>
    </lineage>
</organism>
<dbReference type="Proteomes" id="UP000290572">
    <property type="component" value="Unassembled WGS sequence"/>
</dbReference>
<name>A0A498MX28_LABRO</name>
<evidence type="ECO:0000313" key="1">
    <source>
        <dbReference type="EMBL" id="RXN26478.1"/>
    </source>
</evidence>
<dbReference type="AlphaFoldDB" id="A0A498MX28"/>
<proteinExistence type="predicted"/>
<protein>
    <submittedName>
        <fullName evidence="1">Uncharacterized protein</fullName>
    </submittedName>
</protein>
<dbReference type="EMBL" id="QBIY01012241">
    <property type="protein sequence ID" value="RXN26478.1"/>
    <property type="molecule type" value="Genomic_DNA"/>
</dbReference>